<keyword evidence="1" id="KW-0460">Magnesium</keyword>
<evidence type="ECO:0000313" key="3">
    <source>
        <dbReference type="Proteomes" id="UP000034201"/>
    </source>
</evidence>
<dbReference type="GO" id="GO:0007165">
    <property type="term" value="P:signal transduction"/>
    <property type="evidence" value="ECO:0007669"/>
    <property type="project" value="TreeGrafter"/>
</dbReference>
<gene>
    <name evidence="2" type="ORF">UY61_C0070G0001</name>
</gene>
<dbReference type="Pfam" id="PF00459">
    <property type="entry name" value="Inositol_P"/>
    <property type="match status" value="1"/>
</dbReference>
<dbReference type="GO" id="GO:0046872">
    <property type="term" value="F:metal ion binding"/>
    <property type="evidence" value="ECO:0007669"/>
    <property type="project" value="UniProtKB-KW"/>
</dbReference>
<keyword evidence="1" id="KW-0479">Metal-binding</keyword>
<protein>
    <submittedName>
        <fullName evidence="2">Inositol monophosphatase/fructose-1,6-bisphosphatase family protein</fullName>
    </submittedName>
</protein>
<feature type="binding site" evidence="1">
    <location>
        <position position="90"/>
    </location>
    <ligand>
        <name>Mg(2+)</name>
        <dbReference type="ChEBI" id="CHEBI:18420"/>
        <label>2</label>
    </ligand>
</feature>
<dbReference type="EMBL" id="LCQQ01000070">
    <property type="protein sequence ID" value="KKW18974.1"/>
    <property type="molecule type" value="Genomic_DNA"/>
</dbReference>
<dbReference type="SUPFAM" id="SSF56655">
    <property type="entry name" value="Carbohydrate phosphatase"/>
    <property type="match status" value="1"/>
</dbReference>
<dbReference type="PANTHER" id="PTHR20854:SF4">
    <property type="entry name" value="INOSITOL-1-MONOPHOSPHATASE-RELATED"/>
    <property type="match status" value="1"/>
</dbReference>
<organism evidence="2 3">
    <name type="scientific">Candidatus Adlerbacteria bacterium GW2011_GWC1_50_9</name>
    <dbReference type="NCBI Taxonomy" id="1618608"/>
    <lineage>
        <taxon>Bacteria</taxon>
        <taxon>Candidatus Adleribacteriota</taxon>
    </lineage>
</organism>
<dbReference type="InterPro" id="IPR000760">
    <property type="entry name" value="Inositol_monophosphatase-like"/>
</dbReference>
<feature type="binding site" evidence="1">
    <location>
        <position position="72"/>
    </location>
    <ligand>
        <name>Mg(2+)</name>
        <dbReference type="ChEBI" id="CHEBI:18420"/>
        <label>1</label>
        <note>catalytic</note>
    </ligand>
</feature>
<dbReference type="GO" id="GO:0006020">
    <property type="term" value="P:inositol metabolic process"/>
    <property type="evidence" value="ECO:0007669"/>
    <property type="project" value="TreeGrafter"/>
</dbReference>
<reference evidence="2 3" key="1">
    <citation type="journal article" date="2015" name="Nature">
        <title>rRNA introns, odd ribosomes, and small enigmatic genomes across a large radiation of phyla.</title>
        <authorList>
            <person name="Brown C.T."/>
            <person name="Hug L.A."/>
            <person name="Thomas B.C."/>
            <person name="Sharon I."/>
            <person name="Castelle C.J."/>
            <person name="Singh A."/>
            <person name="Wilkins M.J."/>
            <person name="Williams K.H."/>
            <person name="Banfield J.F."/>
        </authorList>
    </citation>
    <scope>NUCLEOTIDE SEQUENCE [LARGE SCALE GENOMIC DNA]</scope>
</reference>
<comment type="cofactor">
    <cofactor evidence="1">
        <name>Mg(2+)</name>
        <dbReference type="ChEBI" id="CHEBI:18420"/>
    </cofactor>
</comment>
<dbReference type="Gene3D" id="3.30.540.10">
    <property type="entry name" value="Fructose-1,6-Bisphosphatase, subunit A, domain 1"/>
    <property type="match status" value="1"/>
</dbReference>
<dbReference type="CDD" id="cd01637">
    <property type="entry name" value="IMPase_like"/>
    <property type="match status" value="1"/>
</dbReference>
<comment type="caution">
    <text evidence="2">The sequence shown here is derived from an EMBL/GenBank/DDBJ whole genome shotgun (WGS) entry which is preliminary data.</text>
</comment>
<proteinExistence type="predicted"/>
<evidence type="ECO:0000256" key="1">
    <source>
        <dbReference type="PIRSR" id="PIRSR600760-2"/>
    </source>
</evidence>
<dbReference type="Proteomes" id="UP000034201">
    <property type="component" value="Unassembled WGS sequence"/>
</dbReference>
<dbReference type="GO" id="GO:0008934">
    <property type="term" value="F:inositol monophosphate 1-phosphatase activity"/>
    <property type="evidence" value="ECO:0007669"/>
    <property type="project" value="TreeGrafter"/>
</dbReference>
<name>A0A0G1ZI20_9BACT</name>
<evidence type="ECO:0000313" key="2">
    <source>
        <dbReference type="EMBL" id="KKW18974.1"/>
    </source>
</evidence>
<sequence>MKTMPSGNFLPRVLDIVRSVRPLLLPHFGKAEVETYKTEHYNSPVTAHDKEVEAHLARELGLLDAAISFVGEERGGNRSARKFWLCDPIDGTVAFIEGRPHCTTMLALIEEGKPRFSIIYDFVNDVLYHAEQGHGAYENGKQICVSKRGPSEATIGIETQDAELFERLSKRYKLFRTMTAGHEFALVAKGEIEGRVCFKPYGQDYDFA</sequence>
<accession>A0A0G1ZI20</accession>
<dbReference type="PANTHER" id="PTHR20854">
    <property type="entry name" value="INOSITOL MONOPHOSPHATASE"/>
    <property type="match status" value="1"/>
</dbReference>
<feature type="binding site" evidence="1">
    <location>
        <position position="89"/>
    </location>
    <ligand>
        <name>Mg(2+)</name>
        <dbReference type="ChEBI" id="CHEBI:18420"/>
        <label>1</label>
        <note>catalytic</note>
    </ligand>
</feature>
<dbReference type="PRINTS" id="PR00377">
    <property type="entry name" value="IMPHPHTASES"/>
</dbReference>
<dbReference type="AlphaFoldDB" id="A0A0G1ZI20"/>
<feature type="non-terminal residue" evidence="2">
    <location>
        <position position="208"/>
    </location>
</feature>
<feature type="binding site" evidence="1">
    <location>
        <position position="87"/>
    </location>
    <ligand>
        <name>Mg(2+)</name>
        <dbReference type="ChEBI" id="CHEBI:18420"/>
        <label>1</label>
        <note>catalytic</note>
    </ligand>
</feature>